<dbReference type="RefSeq" id="WP_183369265.1">
    <property type="nucleotide sequence ID" value="NZ_CAJEWD010000003.1"/>
</dbReference>
<feature type="domain" description="PepSY" evidence="3">
    <location>
        <begin position="42"/>
        <end position="91"/>
    </location>
</feature>
<comment type="caution">
    <text evidence="4">The sequence shown here is derived from an EMBL/GenBank/DDBJ whole genome shotgun (WGS) entry which is preliminary data.</text>
</comment>
<dbReference type="Proteomes" id="UP000589351">
    <property type="component" value="Unassembled WGS sequence"/>
</dbReference>
<evidence type="ECO:0000313" key="5">
    <source>
        <dbReference type="Proteomes" id="UP000589351"/>
    </source>
</evidence>
<dbReference type="EMBL" id="CAJEWD010000003">
    <property type="protein sequence ID" value="CAD2071128.1"/>
    <property type="molecule type" value="Genomic_DNA"/>
</dbReference>
<dbReference type="Pfam" id="PF03413">
    <property type="entry name" value="PepSY"/>
    <property type="match status" value="3"/>
</dbReference>
<gene>
    <name evidence="4" type="ORF">JEODO184_00138</name>
</gene>
<dbReference type="InterPro" id="IPR025711">
    <property type="entry name" value="PepSY"/>
</dbReference>
<reference evidence="4 5" key="1">
    <citation type="submission" date="2020-07" db="EMBL/GenBank/DDBJ databases">
        <authorList>
            <person name="Criscuolo A."/>
        </authorList>
    </citation>
    <scope>NUCLEOTIDE SEQUENCE [LARGE SCALE GENOMIC DNA]</scope>
    <source>
        <strain evidence="4">CIP111649</strain>
    </source>
</reference>
<keyword evidence="2" id="KW-0732">Signal</keyword>
<feature type="domain" description="PepSY" evidence="3">
    <location>
        <begin position="154"/>
        <end position="207"/>
    </location>
</feature>
<sequence length="280" mass="32127">MMKLTKNLFIGGALVSALALGATTAHADDMEWNGEENLSSEAQEAVDKAKQEFDGKVTEVEYEEDDGQRYYDIQLEKDDEDFDIKINADDLSVMEKDSDLDDDRDDDSDDDRDDDRDDDDDKEKSSNESKKAEKVESPENAVKLNKAFDKQTTKAIDKAKENFDGILESVSYEKDDGEAYYQVNLENKDEEYEVKFNAKDLKVIEEETDDDSDDDFKRLEKAQDVKVMSFKEAKELAEKEAEGKVDEWDYDVDDFDYDFEIDDKEVTINAKTGEIVEIED</sequence>
<dbReference type="AlphaFoldDB" id="A0A6V7R217"/>
<dbReference type="Gene3D" id="3.10.450.40">
    <property type="match status" value="3"/>
</dbReference>
<evidence type="ECO:0000259" key="3">
    <source>
        <dbReference type="Pfam" id="PF03413"/>
    </source>
</evidence>
<feature type="compositionally biased region" description="Basic and acidic residues" evidence="1">
    <location>
        <begin position="45"/>
        <end position="59"/>
    </location>
</feature>
<feature type="signal peptide" evidence="2">
    <location>
        <begin position="1"/>
        <end position="27"/>
    </location>
</feature>
<name>A0A6V7R217_9STAP</name>
<keyword evidence="5" id="KW-1185">Reference proteome</keyword>
<protein>
    <recommendedName>
        <fullName evidence="3">PepSY domain-containing protein</fullName>
    </recommendedName>
</protein>
<feature type="compositionally biased region" description="Basic and acidic residues" evidence="1">
    <location>
        <begin position="86"/>
        <end position="97"/>
    </location>
</feature>
<evidence type="ECO:0000256" key="1">
    <source>
        <dbReference type="SAM" id="MobiDB-lite"/>
    </source>
</evidence>
<evidence type="ECO:0000256" key="2">
    <source>
        <dbReference type="SAM" id="SignalP"/>
    </source>
</evidence>
<feature type="compositionally biased region" description="Acidic residues" evidence="1">
    <location>
        <begin position="98"/>
        <end position="121"/>
    </location>
</feature>
<proteinExistence type="predicted"/>
<feature type="region of interest" description="Disordered" evidence="1">
    <location>
        <begin position="36"/>
        <end position="70"/>
    </location>
</feature>
<feature type="compositionally biased region" description="Basic and acidic residues" evidence="1">
    <location>
        <begin position="122"/>
        <end position="137"/>
    </location>
</feature>
<organism evidence="4 5">
    <name type="scientific">Jeotgalicoccus meleagridis</name>
    <dbReference type="NCBI Taxonomy" id="2759181"/>
    <lineage>
        <taxon>Bacteria</taxon>
        <taxon>Bacillati</taxon>
        <taxon>Bacillota</taxon>
        <taxon>Bacilli</taxon>
        <taxon>Bacillales</taxon>
        <taxon>Staphylococcaceae</taxon>
        <taxon>Jeotgalicoccus</taxon>
    </lineage>
</organism>
<evidence type="ECO:0000313" key="4">
    <source>
        <dbReference type="EMBL" id="CAD2071128.1"/>
    </source>
</evidence>
<feature type="region of interest" description="Disordered" evidence="1">
    <location>
        <begin position="86"/>
        <end position="147"/>
    </location>
</feature>
<feature type="domain" description="PepSY" evidence="3">
    <location>
        <begin position="228"/>
        <end position="279"/>
    </location>
</feature>
<feature type="chain" id="PRO_5028361611" description="PepSY domain-containing protein" evidence="2">
    <location>
        <begin position="28"/>
        <end position="280"/>
    </location>
</feature>
<accession>A0A6V7R217</accession>